<dbReference type="Proteomes" id="UP001320768">
    <property type="component" value="Unassembled WGS sequence"/>
</dbReference>
<evidence type="ECO:0000259" key="1">
    <source>
        <dbReference type="Pfam" id="PF01637"/>
    </source>
</evidence>
<dbReference type="PANTHER" id="PTHR34704:SF1">
    <property type="entry name" value="ATPASE"/>
    <property type="match status" value="1"/>
</dbReference>
<proteinExistence type="predicted"/>
<dbReference type="Gene3D" id="3.40.50.300">
    <property type="entry name" value="P-loop containing nucleotide triphosphate hydrolases"/>
    <property type="match status" value="1"/>
</dbReference>
<dbReference type="InterPro" id="IPR027417">
    <property type="entry name" value="P-loop_NTPase"/>
</dbReference>
<gene>
    <name evidence="2" type="ORF">MKS91_00800</name>
</gene>
<protein>
    <submittedName>
        <fullName evidence="2">ATP-binding protein</fullName>
    </submittedName>
</protein>
<dbReference type="EMBL" id="JAKUDN010000001">
    <property type="protein sequence ID" value="MCP8351835.1"/>
    <property type="molecule type" value="Genomic_DNA"/>
</dbReference>
<keyword evidence="2" id="KW-0547">Nucleotide-binding</keyword>
<dbReference type="RefSeq" id="WP_258568944.1">
    <property type="nucleotide sequence ID" value="NZ_JAKUDN010000001.1"/>
</dbReference>
<dbReference type="PANTHER" id="PTHR34704">
    <property type="entry name" value="ATPASE"/>
    <property type="match status" value="1"/>
</dbReference>
<reference evidence="2 3" key="1">
    <citation type="journal article" date="2022" name="Nat. Microbiol.">
        <title>The microbiome of a bacterivorous marine choanoflagellate contains a resource-demanding obligate bacterial associate.</title>
        <authorList>
            <person name="Needham D.M."/>
            <person name="Poirier C."/>
            <person name="Bachy C."/>
            <person name="George E.E."/>
            <person name="Wilken S."/>
            <person name="Yung C.C.M."/>
            <person name="Limardo A.J."/>
            <person name="Morando M."/>
            <person name="Sudek L."/>
            <person name="Malmstrom R.R."/>
            <person name="Keeling P.J."/>
            <person name="Santoro A.E."/>
            <person name="Worden A.Z."/>
        </authorList>
    </citation>
    <scope>NUCLEOTIDE SEQUENCE [LARGE SCALE GENOMIC DNA]</scope>
    <source>
        <strain evidence="2 3">Comchoano-2</strain>
    </source>
</reference>
<accession>A0ABT1L3Q9</accession>
<evidence type="ECO:0000313" key="3">
    <source>
        <dbReference type="Proteomes" id="UP001320768"/>
    </source>
</evidence>
<organism evidence="2 3">
    <name type="scientific">Candidatus Synchoanobacter obligatus</name>
    <dbReference type="NCBI Taxonomy" id="2919597"/>
    <lineage>
        <taxon>Bacteria</taxon>
        <taxon>Pseudomonadati</taxon>
        <taxon>Pseudomonadota</taxon>
        <taxon>Gammaproteobacteria</taxon>
        <taxon>Candidatus Comchoanobacterales</taxon>
        <taxon>Candidatus Comchoanobacteraceae</taxon>
        <taxon>Candidatus Synchoanobacter</taxon>
    </lineage>
</organism>
<name>A0ABT1L3Q9_9GAMM</name>
<evidence type="ECO:0000313" key="2">
    <source>
        <dbReference type="EMBL" id="MCP8351835.1"/>
    </source>
</evidence>
<dbReference type="Pfam" id="PF01637">
    <property type="entry name" value="ATPase_2"/>
    <property type="match status" value="1"/>
</dbReference>
<feature type="domain" description="ATPase" evidence="1">
    <location>
        <begin position="7"/>
        <end position="214"/>
    </location>
</feature>
<keyword evidence="3" id="KW-1185">Reference proteome</keyword>
<keyword evidence="2" id="KW-0067">ATP-binding</keyword>
<comment type="caution">
    <text evidence="2">The sequence shown here is derived from an EMBL/GenBank/DDBJ whole genome shotgun (WGS) entry which is preliminary data.</text>
</comment>
<dbReference type="InterPro" id="IPR011579">
    <property type="entry name" value="ATPase_dom"/>
</dbReference>
<dbReference type="GO" id="GO:0005524">
    <property type="term" value="F:ATP binding"/>
    <property type="evidence" value="ECO:0007669"/>
    <property type="project" value="UniProtKB-KW"/>
</dbReference>
<sequence length="481" mass="54623">MMATQVFIGRKNELDRLKALHKKKTPNLVVVKGRRRVGKSRLINFFATSCPENRLWDFAGLAPQAGMNDQSQRDHFARQLATHLKLPPFTFQDWTDAFEHLRRHIKPGDIILFDEISWMGSKDPSFIPKLKAWWDKQQLPIMVVFCGSVSTWIEENILKSTAFFGRINLTITLEPLPICDANKLLRTSGFKGSDYDTYKLLSILGGIPWYLEQITPGQTADDLIKQLCFEKDSLLVLEFDRIFHDLFNGKGASYKKILDSLKDGMKTLADVRKITGFPHSGTLSSFMEHLIIAGFVSKQNLWSFKTNKPLKQSLYRISDPYMRFYLKLIEPQRNKIDLNGFQNTAISSLPGFEAHIGLQLEQLLLQNRNVLLASIGINPADIIASGPFRQSKSTTKAGCQIDFLIQTTTKNLFVCEFKFKRRELGANVISEVQDKVTALKAPRGFAVIPVLFHIGGVSSNVATSDYFYRIIDTSDFLKTED</sequence>
<dbReference type="SUPFAM" id="SSF52540">
    <property type="entry name" value="P-loop containing nucleoside triphosphate hydrolases"/>
    <property type="match status" value="1"/>
</dbReference>